<dbReference type="Proteomes" id="UP000285569">
    <property type="component" value="Unassembled WGS sequence"/>
</dbReference>
<reference evidence="2" key="1">
    <citation type="submission" date="2018-05" db="EMBL/GenBank/DDBJ databases">
        <title>Leptospira yasudae sp. nov. and Leptospira stimsonii sp. nov., two pathogenic species of the genus Leptospira isolated from environmental sources.</title>
        <authorList>
            <person name="Casanovas-Massana A."/>
            <person name="Hamond C."/>
            <person name="Santos L.A."/>
            <person name="Hacker K.P."/>
            <person name="Balassiano I."/>
            <person name="Medeiros M.A."/>
            <person name="Reis M.G."/>
            <person name="Ko A.I."/>
            <person name="Wunder E.A."/>
        </authorList>
    </citation>
    <scope>NUCLEOTIDE SEQUENCE [LARGE SCALE GENOMIC DNA]</scope>
    <source>
        <strain evidence="2">B21</strain>
    </source>
</reference>
<gene>
    <name evidence="1" type="ORF">DLM77_08185</name>
</gene>
<organism evidence="1 2">
    <name type="scientific">Leptospira yasudae</name>
    <dbReference type="NCBI Taxonomy" id="2202201"/>
    <lineage>
        <taxon>Bacteria</taxon>
        <taxon>Pseudomonadati</taxon>
        <taxon>Spirochaetota</taxon>
        <taxon>Spirochaetia</taxon>
        <taxon>Leptospirales</taxon>
        <taxon>Leptospiraceae</taxon>
        <taxon>Leptospira</taxon>
    </lineage>
</organism>
<reference evidence="1 2" key="2">
    <citation type="journal article" date="2020" name="Int. J. Syst. Evol. Microbiol.">
        <title>Leptospira yasudae sp. nov. and Leptospira stimsonii sp. nov., two new species of the pathogenic group isolated from environmental sources.</title>
        <authorList>
            <person name="Casanovas-Massana A."/>
            <person name="Hamond C."/>
            <person name="Santos L.A."/>
            <person name="de Oliveira D."/>
            <person name="Hacker K.P."/>
            <person name="Balassiano I."/>
            <person name="Costa F."/>
            <person name="Medeiros M.A."/>
            <person name="Reis M.G."/>
            <person name="Ko A.I."/>
            <person name="Wunder E.A."/>
        </authorList>
    </citation>
    <scope>NUCLEOTIDE SEQUENCE [LARGE SCALE GENOMIC DNA]</scope>
    <source>
        <strain evidence="1 2">B21</strain>
    </source>
</reference>
<evidence type="ECO:0000313" key="1">
    <source>
        <dbReference type="EMBL" id="RHX80842.1"/>
    </source>
</evidence>
<keyword evidence="2" id="KW-1185">Reference proteome</keyword>
<dbReference type="EMBL" id="QHCR01000003">
    <property type="protein sequence ID" value="RHX80842.1"/>
    <property type="molecule type" value="Genomic_DNA"/>
</dbReference>
<evidence type="ECO:0000313" key="2">
    <source>
        <dbReference type="Proteomes" id="UP000285569"/>
    </source>
</evidence>
<protein>
    <recommendedName>
        <fullName evidence="3">Lipoprotein</fullName>
    </recommendedName>
</protein>
<name>A0ABX9M611_9LEPT</name>
<comment type="caution">
    <text evidence="1">The sequence shown here is derived from an EMBL/GenBank/DDBJ whole genome shotgun (WGS) entry which is preliminary data.</text>
</comment>
<dbReference type="PROSITE" id="PS51257">
    <property type="entry name" value="PROKAR_LIPOPROTEIN"/>
    <property type="match status" value="1"/>
</dbReference>
<dbReference type="RefSeq" id="WP_118955547.1">
    <property type="nucleotide sequence ID" value="NZ_QHCR01000003.1"/>
</dbReference>
<accession>A0ABX9M611</accession>
<sequence length="311" mass="34603">MNHKIGYILILLYSILSIGCGGNLRGKPIPPNPDLAGFYISSESAEWAKNDKMRIEVLSIFPKANGDLSFERKLIVRLSFIASDNREEWRIRTGGVVTSDTEILLQESLYQEYHQLHMGARESDPTKWKLSEMGAASKVREVGNVTASGNLLGEFSPDGKSLKFGKNVFTKIGEPFQGRITTTVNQKSVTVDNEIAGVVFYKSSATSDEKIVAVFSKTELIKAGMIFLVGKDQVPYKVSEVFQQSCVLEPVDVKKIAVFFVGSPVLLKGTIDRKAVNKRATADELIRKLKSDPNVSKEELIREIEKLKNER</sequence>
<evidence type="ECO:0008006" key="3">
    <source>
        <dbReference type="Google" id="ProtNLM"/>
    </source>
</evidence>
<dbReference type="NCBIfam" id="NF047800">
    <property type="entry name" value="LIC12353_lipo"/>
    <property type="match status" value="1"/>
</dbReference>
<proteinExistence type="predicted"/>